<dbReference type="AlphaFoldDB" id="A0A378NWY9"/>
<comment type="similarity">
    <text evidence="5">Belongs to the TatC family.</text>
</comment>
<dbReference type="PANTHER" id="PTHR30371">
    <property type="entry name" value="SEC-INDEPENDENT PROTEIN TRANSLOCASE PROTEIN TATC"/>
    <property type="match status" value="1"/>
</dbReference>
<feature type="transmembrane region" description="Helical" evidence="5">
    <location>
        <begin position="51"/>
        <end position="69"/>
    </location>
</feature>
<dbReference type="EMBL" id="UGPP01000001">
    <property type="protein sequence ID" value="STY70498.1"/>
    <property type="molecule type" value="Genomic_DNA"/>
</dbReference>
<name>A0A378NWY9_9FIRM</name>
<dbReference type="Pfam" id="PF00902">
    <property type="entry name" value="TatC"/>
    <property type="match status" value="1"/>
</dbReference>
<dbReference type="GeneID" id="62777966"/>
<feature type="transmembrane region" description="Helical" evidence="5">
    <location>
        <begin position="241"/>
        <end position="262"/>
    </location>
</feature>
<dbReference type="NCBIfam" id="TIGR00945">
    <property type="entry name" value="tatC"/>
    <property type="match status" value="1"/>
</dbReference>
<feature type="transmembrane region" description="Helical" evidence="5">
    <location>
        <begin position="178"/>
        <end position="207"/>
    </location>
</feature>
<comment type="function">
    <text evidence="5">Part of the twin-arginine translocation (Tat) system that transports large folded proteins containing a characteristic twin-arginine motif in their signal peptide across membranes.</text>
</comment>
<evidence type="ECO:0000313" key="7">
    <source>
        <dbReference type="EMBL" id="STY70498.1"/>
    </source>
</evidence>
<keyword evidence="5" id="KW-0811">Translocation</keyword>
<evidence type="ECO:0000313" key="8">
    <source>
        <dbReference type="Proteomes" id="UP000255234"/>
    </source>
</evidence>
<dbReference type="InterPro" id="IPR002033">
    <property type="entry name" value="TatC"/>
</dbReference>
<dbReference type="RefSeq" id="WP_008538650.1">
    <property type="nucleotide sequence ID" value="NZ_UGPP01000001.1"/>
</dbReference>
<dbReference type="GO" id="GO:0033281">
    <property type="term" value="C:TAT protein transport complex"/>
    <property type="evidence" value="ECO:0007669"/>
    <property type="project" value="UniProtKB-UniRule"/>
</dbReference>
<keyword evidence="2 5" id="KW-0812">Transmembrane</keyword>
<evidence type="ECO:0000256" key="2">
    <source>
        <dbReference type="ARBA" id="ARBA00022692"/>
    </source>
</evidence>
<evidence type="ECO:0000256" key="5">
    <source>
        <dbReference type="HAMAP-Rule" id="MF_00902"/>
    </source>
</evidence>
<dbReference type="PRINTS" id="PR01840">
    <property type="entry name" value="TATCFAMILY"/>
</dbReference>
<proteinExistence type="inferred from homology"/>
<keyword evidence="3 5" id="KW-1133">Transmembrane helix</keyword>
<dbReference type="GO" id="GO:0009977">
    <property type="term" value="F:proton motive force dependent protein transmembrane transporter activity"/>
    <property type="evidence" value="ECO:0007669"/>
    <property type="project" value="TreeGrafter"/>
</dbReference>
<comment type="subunit">
    <text evidence="5">Forms a complex with TatA.</text>
</comment>
<accession>A0A378NWY9</accession>
<gene>
    <name evidence="5 7" type="primary">tatC</name>
    <name evidence="7" type="ORF">NCTC10571_00636</name>
</gene>
<feature type="region of interest" description="Disordered" evidence="6">
    <location>
        <begin position="1"/>
        <end position="32"/>
    </location>
</feature>
<dbReference type="GO" id="GO:0043953">
    <property type="term" value="P:protein transport by the Tat complex"/>
    <property type="evidence" value="ECO:0007669"/>
    <property type="project" value="UniProtKB-UniRule"/>
</dbReference>
<feature type="transmembrane region" description="Helical" evidence="5">
    <location>
        <begin position="219"/>
        <end position="235"/>
    </location>
</feature>
<dbReference type="STRING" id="1122216.GCA_000423385_01180"/>
<keyword evidence="5" id="KW-1003">Cell membrane</keyword>
<reference evidence="7 8" key="1">
    <citation type="submission" date="2018-06" db="EMBL/GenBank/DDBJ databases">
        <authorList>
            <consortium name="Pathogen Informatics"/>
            <person name="Doyle S."/>
        </authorList>
    </citation>
    <scope>NUCLEOTIDE SEQUENCE [LARGE SCALE GENOMIC DNA]</scope>
    <source>
        <strain evidence="7 8">NCTC10571</strain>
    </source>
</reference>
<dbReference type="PANTHER" id="PTHR30371:SF0">
    <property type="entry name" value="SEC-INDEPENDENT PROTEIN TRANSLOCASE PROTEIN TATC, CHLOROPLASTIC-RELATED"/>
    <property type="match status" value="1"/>
</dbReference>
<dbReference type="Proteomes" id="UP000255234">
    <property type="component" value="Unassembled WGS sequence"/>
</dbReference>
<evidence type="ECO:0000256" key="6">
    <source>
        <dbReference type="SAM" id="MobiDB-lite"/>
    </source>
</evidence>
<feature type="transmembrane region" description="Helical" evidence="5">
    <location>
        <begin position="128"/>
        <end position="158"/>
    </location>
</feature>
<sequence length="264" mass="29639">MSQDMNEHTSANTVTASTSENLPTTEVNEQTTTNNGSMSIIAHLTELRKRLIRSLIAIGIGSCVAYYFIEDIMHILTGPAGKLYYMQPAEAFFTYIKVAVFVGFLLALPIVLYQIWRFVLPALIGMERYLISVIVPISLILFLAGLAFSFFFVMPAGIKFLMGFSTEELQPMFSLKQYFDFVIAFLLPFGFIFEMPLAIILLAKVGIISSKFLAKQQRIVIFLTFVVGAIISPTPDVFSQSMIAIPMILLYEISYVIVRFAMKK</sequence>
<comment type="subcellular location">
    <subcellularLocation>
        <location evidence="5">Cell membrane</location>
        <topology evidence="5">Multi-pass membrane protein</topology>
    </subcellularLocation>
    <subcellularLocation>
        <location evidence="1">Membrane</location>
        <topology evidence="1">Multi-pass membrane protein</topology>
    </subcellularLocation>
</comment>
<dbReference type="GO" id="GO:0065002">
    <property type="term" value="P:intracellular protein transmembrane transport"/>
    <property type="evidence" value="ECO:0007669"/>
    <property type="project" value="TreeGrafter"/>
</dbReference>
<organism evidence="7 8">
    <name type="scientific">Megamonas hypermegale</name>
    <dbReference type="NCBI Taxonomy" id="158847"/>
    <lineage>
        <taxon>Bacteria</taxon>
        <taxon>Bacillati</taxon>
        <taxon>Bacillota</taxon>
        <taxon>Negativicutes</taxon>
        <taxon>Selenomonadales</taxon>
        <taxon>Selenomonadaceae</taxon>
        <taxon>Megamonas</taxon>
    </lineage>
</organism>
<keyword evidence="5" id="KW-0653">Protein transport</keyword>
<feature type="compositionally biased region" description="Polar residues" evidence="6">
    <location>
        <begin position="1"/>
        <end position="23"/>
    </location>
</feature>
<keyword evidence="4 5" id="KW-0472">Membrane</keyword>
<evidence type="ECO:0000256" key="3">
    <source>
        <dbReference type="ARBA" id="ARBA00022989"/>
    </source>
</evidence>
<evidence type="ECO:0000256" key="1">
    <source>
        <dbReference type="ARBA" id="ARBA00004141"/>
    </source>
</evidence>
<keyword evidence="5" id="KW-0813">Transport</keyword>
<evidence type="ECO:0000256" key="4">
    <source>
        <dbReference type="ARBA" id="ARBA00023136"/>
    </source>
</evidence>
<dbReference type="HAMAP" id="MF_00902">
    <property type="entry name" value="TatC"/>
    <property type="match status" value="1"/>
</dbReference>
<protein>
    <recommendedName>
        <fullName evidence="5">Sec-independent protein translocase protein TatC</fullName>
    </recommendedName>
</protein>
<feature type="transmembrane region" description="Helical" evidence="5">
    <location>
        <begin position="92"/>
        <end position="116"/>
    </location>
</feature>